<evidence type="ECO:0000256" key="1">
    <source>
        <dbReference type="SAM" id="MobiDB-lite"/>
    </source>
</evidence>
<dbReference type="GO" id="GO:0016787">
    <property type="term" value="F:hydrolase activity"/>
    <property type="evidence" value="ECO:0007669"/>
    <property type="project" value="UniProtKB-KW"/>
</dbReference>
<dbReference type="PANTHER" id="PTHR13136">
    <property type="entry name" value="TESTIS DEVELOPMENT PROTEIN PRTD"/>
    <property type="match status" value="1"/>
</dbReference>
<dbReference type="SUPFAM" id="SSF53474">
    <property type="entry name" value="alpha/beta-Hydrolases"/>
    <property type="match status" value="1"/>
</dbReference>
<comment type="caution">
    <text evidence="3">The sequence shown here is derived from an EMBL/GenBank/DDBJ whole genome shotgun (WGS) entry which is preliminary data.</text>
</comment>
<gene>
    <name evidence="3" type="ORF">AFE02nite_06790</name>
</gene>
<dbReference type="EMBL" id="BJYK01000001">
    <property type="protein sequence ID" value="GEN78945.1"/>
    <property type="molecule type" value="Genomic_DNA"/>
</dbReference>
<dbReference type="AlphaFoldDB" id="A0A511YUS5"/>
<evidence type="ECO:0000259" key="2">
    <source>
        <dbReference type="Pfam" id="PF20408"/>
    </source>
</evidence>
<keyword evidence="4" id="KW-1185">Reference proteome</keyword>
<sequence>MVVGAPHHGASVATMPDDAPALPEEPARPVEIATRHGLARAYVRATDRPLGVLVLGHGAGGGVQAPDLLAVSAAARGDGWSVVLVEQPYRVAGKKVPPRPRVLDEAWCDVLAALRARDVGAVPDGVPLVTGGRSAGARVACRTAEATGAAGVLALAFPTAPPGRPDLPSRLPELDQVTVPVLVVQGATDPYGVPPEGPGRRVVVVPGDHGLKKDVPGVVSAVRAWLAERTA</sequence>
<evidence type="ECO:0000313" key="3">
    <source>
        <dbReference type="EMBL" id="GEN78945.1"/>
    </source>
</evidence>
<proteinExistence type="predicted"/>
<feature type="region of interest" description="Disordered" evidence="1">
    <location>
        <begin position="1"/>
        <end position="22"/>
    </location>
</feature>
<evidence type="ECO:0000313" key="4">
    <source>
        <dbReference type="Proteomes" id="UP000321484"/>
    </source>
</evidence>
<keyword evidence="3" id="KW-0378">Hydrolase</keyword>
<dbReference type="InterPro" id="IPR026555">
    <property type="entry name" value="NSL3/Tex30"/>
</dbReference>
<dbReference type="InterPro" id="IPR046879">
    <property type="entry name" value="KANL3/Tex30_Abhydrolase"/>
</dbReference>
<organism evidence="3 4">
    <name type="scientific">Actinotalea fermentans</name>
    <dbReference type="NCBI Taxonomy" id="43671"/>
    <lineage>
        <taxon>Bacteria</taxon>
        <taxon>Bacillati</taxon>
        <taxon>Actinomycetota</taxon>
        <taxon>Actinomycetes</taxon>
        <taxon>Micrococcales</taxon>
        <taxon>Cellulomonadaceae</taxon>
        <taxon>Actinotalea</taxon>
    </lineage>
</organism>
<accession>A0A511YUS5</accession>
<feature type="domain" description="KANL3/Tex30 alpha/beta hydrolase-like" evidence="2">
    <location>
        <begin position="52"/>
        <end position="193"/>
    </location>
</feature>
<protein>
    <submittedName>
        <fullName evidence="3">Alpha/beta hydrolase</fullName>
    </submittedName>
</protein>
<name>A0A511YUS5_9CELL</name>
<dbReference type="PANTHER" id="PTHR13136:SF11">
    <property type="entry name" value="TESTIS-EXPRESSED PROTEIN 30"/>
    <property type="match status" value="1"/>
</dbReference>
<dbReference type="Pfam" id="PF20408">
    <property type="entry name" value="Abhydrolase_11"/>
    <property type="match status" value="1"/>
</dbReference>
<dbReference type="InterPro" id="IPR029058">
    <property type="entry name" value="AB_hydrolase_fold"/>
</dbReference>
<dbReference type="Proteomes" id="UP000321484">
    <property type="component" value="Unassembled WGS sequence"/>
</dbReference>
<dbReference type="Gene3D" id="3.40.50.1820">
    <property type="entry name" value="alpha/beta hydrolase"/>
    <property type="match status" value="1"/>
</dbReference>
<reference evidence="3 4" key="1">
    <citation type="submission" date="2019-07" db="EMBL/GenBank/DDBJ databases">
        <title>Whole genome shotgun sequence of Actinotalea fermentans NBRC 105374.</title>
        <authorList>
            <person name="Hosoyama A."/>
            <person name="Uohara A."/>
            <person name="Ohji S."/>
            <person name="Ichikawa N."/>
        </authorList>
    </citation>
    <scope>NUCLEOTIDE SEQUENCE [LARGE SCALE GENOMIC DNA]</scope>
    <source>
        <strain evidence="3 4">NBRC 105374</strain>
    </source>
</reference>